<dbReference type="Gene3D" id="3.30.460.80">
    <property type="entry name" value="NADH:ubiquinone oxidoreductase, 30kDa subunit"/>
    <property type="match status" value="1"/>
</dbReference>
<dbReference type="PROSITE" id="PS00542">
    <property type="entry name" value="COMPLEX1_30K"/>
    <property type="match status" value="1"/>
</dbReference>
<protein>
    <recommendedName>
        <fullName evidence="3">NAD(P)H-quinone oxidoreductase subunit J</fullName>
        <ecNumber evidence="3">7.1.1.-</ecNumber>
    </recommendedName>
    <alternativeName>
        <fullName evidence="3">NAD(P)H dehydrogenase, subunit J</fullName>
    </alternativeName>
    <alternativeName>
        <fullName evidence="3">NADH-plastoquinone oxidoreductase subunit J</fullName>
    </alternativeName>
    <alternativeName>
        <fullName evidence="3">NDH-1 subunit J</fullName>
        <shortName evidence="3">NDH-J</shortName>
    </alternativeName>
</protein>
<comment type="caution">
    <text evidence="8">The sequence shown here is derived from an EMBL/GenBank/DDBJ whole genome shotgun (WGS) entry which is preliminary data.</text>
</comment>
<keyword evidence="3 5" id="KW-0793">Thylakoid</keyword>
<reference evidence="8 9" key="1">
    <citation type="journal article" date="2018" name="Environ. Microbiol.">
        <title>Ecological and genomic features of two widespread freshwater picocyanobacteria.</title>
        <authorList>
            <person name="Cabello-Yeves P.J."/>
            <person name="Picazo A."/>
            <person name="Camacho A."/>
            <person name="Callieri C."/>
            <person name="Rosselli R."/>
            <person name="Roda-Garcia J.J."/>
            <person name="Coutinho F.H."/>
            <person name="Rodriguez-Valera F."/>
        </authorList>
    </citation>
    <scope>NUCLEOTIDE SEQUENCE [LARGE SCALE GENOMIC DNA]</scope>
    <source>
        <strain evidence="8 9">Tous</strain>
    </source>
</reference>
<dbReference type="NCBIfam" id="NF009141">
    <property type="entry name" value="PRK12494.1"/>
    <property type="match status" value="1"/>
</dbReference>
<comment type="catalytic activity">
    <reaction evidence="3 5">
        <text>a plastoquinone + NADPH + (n+1) H(+)(in) = a plastoquinol + NADP(+) + n H(+)(out)</text>
        <dbReference type="Rhea" id="RHEA:42612"/>
        <dbReference type="Rhea" id="RHEA-COMP:9561"/>
        <dbReference type="Rhea" id="RHEA-COMP:9562"/>
        <dbReference type="ChEBI" id="CHEBI:15378"/>
        <dbReference type="ChEBI" id="CHEBI:17757"/>
        <dbReference type="ChEBI" id="CHEBI:57783"/>
        <dbReference type="ChEBI" id="CHEBI:58349"/>
        <dbReference type="ChEBI" id="CHEBI:62192"/>
    </reaction>
</comment>
<feature type="region of interest" description="Disordered" evidence="6">
    <location>
        <begin position="1"/>
        <end position="21"/>
    </location>
</feature>
<evidence type="ECO:0000259" key="7">
    <source>
        <dbReference type="Pfam" id="PF00329"/>
    </source>
</evidence>
<evidence type="ECO:0000256" key="6">
    <source>
        <dbReference type="SAM" id="MobiDB-lite"/>
    </source>
</evidence>
<keyword evidence="3 5" id="KW-0521">NADP</keyword>
<keyword evidence="2 3" id="KW-0813">Transport</keyword>
<proteinExistence type="inferred from homology"/>
<dbReference type="PANTHER" id="PTHR10884:SF14">
    <property type="entry name" value="NADH DEHYDROGENASE [UBIQUINONE] IRON-SULFUR PROTEIN 3, MITOCHONDRIAL"/>
    <property type="match status" value="1"/>
</dbReference>
<evidence type="ECO:0000256" key="4">
    <source>
        <dbReference type="RuleBase" id="RU003456"/>
    </source>
</evidence>
<feature type="domain" description="NADH:ubiquinone oxidoreductase 30kDa subunit" evidence="7">
    <location>
        <begin position="57"/>
        <end position="182"/>
    </location>
</feature>
<dbReference type="InterPro" id="IPR037232">
    <property type="entry name" value="NADH_quin_OxRdtase_su_C/D-like"/>
</dbReference>
<keyword evidence="9" id="KW-1185">Reference proteome</keyword>
<dbReference type="GO" id="GO:0016655">
    <property type="term" value="F:oxidoreductase activity, acting on NAD(P)H, quinone or similar compound as acceptor"/>
    <property type="evidence" value="ECO:0007669"/>
    <property type="project" value="UniProtKB-UniRule"/>
</dbReference>
<keyword evidence="3 4" id="KW-0520">NAD</keyword>
<dbReference type="Pfam" id="PF00329">
    <property type="entry name" value="Complex1_30kDa"/>
    <property type="match status" value="1"/>
</dbReference>
<evidence type="ECO:0000313" key="9">
    <source>
        <dbReference type="Proteomes" id="UP000243002"/>
    </source>
</evidence>
<comment type="subcellular location">
    <subcellularLocation>
        <location evidence="3 5">Cellular thylakoid membrane</location>
        <topology evidence="3 5">Peripheral membrane protein</topology>
        <orientation evidence="3 5">Cytoplasmic side</orientation>
    </subcellularLocation>
</comment>
<dbReference type="Proteomes" id="UP000243002">
    <property type="component" value="Unassembled WGS sequence"/>
</dbReference>
<sequence length="191" mass="21122">MPDAIQTNAGDNSSSTALETPAPGAVGSWLSSQDFDHVALGRDHLGIEMLGVEAVFLPVIATALKSQGFDYLQCQGGYDEGAGGRLVSFYHLVKLAALSDRCTAGVMPPGEAPEEVRIKVFLERDGDLTIPTLYGLFRGADWQERETFDMYGIQFAGHPHPKRLLMPEDWKGFPMRKDYVQPDFYEMQDAY</sequence>
<keyword evidence="3 5" id="KW-0472">Membrane</keyword>
<dbReference type="AlphaFoldDB" id="A0A2P7MUQ5"/>
<evidence type="ECO:0000256" key="1">
    <source>
        <dbReference type="ARBA" id="ARBA00007569"/>
    </source>
</evidence>
<gene>
    <name evidence="3" type="primary">ndhJ</name>
    <name evidence="8" type="ORF">C7K55_08145</name>
</gene>
<dbReference type="InterPro" id="IPR010218">
    <property type="entry name" value="NADH_DH_suC"/>
</dbReference>
<comment type="similarity">
    <text evidence="1 3 4">Belongs to the complex I 30 kDa subunit family.</text>
</comment>
<evidence type="ECO:0000256" key="5">
    <source>
        <dbReference type="RuleBase" id="RU003581"/>
    </source>
</evidence>
<evidence type="ECO:0000313" key="8">
    <source>
        <dbReference type="EMBL" id="PSJ04978.1"/>
    </source>
</evidence>
<dbReference type="GO" id="GO:0008137">
    <property type="term" value="F:NADH dehydrogenase (ubiquinone) activity"/>
    <property type="evidence" value="ECO:0007669"/>
    <property type="project" value="UniProtKB-UniRule"/>
</dbReference>
<keyword evidence="3 4" id="KW-1278">Translocase</keyword>
<keyword evidence="3 5" id="KW-0874">Quinone</keyword>
<dbReference type="OrthoDB" id="9803286at2"/>
<feature type="compositionally biased region" description="Polar residues" evidence="6">
    <location>
        <begin position="1"/>
        <end position="18"/>
    </location>
</feature>
<dbReference type="EMBL" id="PXXO01000008">
    <property type="protein sequence ID" value="PSJ04978.1"/>
    <property type="molecule type" value="Genomic_DNA"/>
</dbReference>
<dbReference type="GO" id="GO:0019684">
    <property type="term" value="P:photosynthesis, light reaction"/>
    <property type="evidence" value="ECO:0007669"/>
    <property type="project" value="UniProtKB-UniRule"/>
</dbReference>
<evidence type="ECO:0000256" key="2">
    <source>
        <dbReference type="ARBA" id="ARBA00022448"/>
    </source>
</evidence>
<evidence type="ECO:0000256" key="3">
    <source>
        <dbReference type="HAMAP-Rule" id="MF_01357"/>
    </source>
</evidence>
<dbReference type="RefSeq" id="WP_106632244.1">
    <property type="nucleotide sequence ID" value="NZ_PXXO01000008.1"/>
</dbReference>
<name>A0A2P7MUQ5_9CYAN</name>
<comment type="subunit">
    <text evidence="3 5">NDH-1 can be composed of about 15 different subunits; different subcomplexes with different compositions have been identified which probably have different functions.</text>
</comment>
<dbReference type="PANTHER" id="PTHR10884">
    <property type="entry name" value="NADH DEHYDROGENASE UBIQUINONE IRON-SULFUR PROTEIN 3"/>
    <property type="match status" value="1"/>
</dbReference>
<keyword evidence="3 5" id="KW-0618">Plastoquinone</keyword>
<dbReference type="InterPro" id="IPR001268">
    <property type="entry name" value="NADH_UbQ_OxRdtase_30kDa_su"/>
</dbReference>
<dbReference type="InterPro" id="IPR020396">
    <property type="entry name" value="NADH_UbQ_OxRdtase_CS"/>
</dbReference>
<dbReference type="GO" id="GO:0048038">
    <property type="term" value="F:quinone binding"/>
    <property type="evidence" value="ECO:0007669"/>
    <property type="project" value="UniProtKB-UniRule"/>
</dbReference>
<dbReference type="EC" id="7.1.1.-" evidence="3"/>
<comment type="function">
    <text evidence="3 5">NDH-1 shuttles electrons from an unknown electron donor, via FMN and iron-sulfur (Fe-S) centers, to quinones in the respiratory and/or the photosynthetic chain. The immediate electron acceptor for the enzyme in this species is believed to be plastoquinone. Couples the redox reaction to proton translocation, and thus conserves the redox energy in a proton gradient. Cyanobacterial NDH-1 also plays a role in inorganic carbon-concentration.</text>
</comment>
<organism evidence="8 9">
    <name type="scientific">Cyanobium usitatum str. Tous</name>
    <dbReference type="NCBI Taxonomy" id="2116684"/>
    <lineage>
        <taxon>Bacteria</taxon>
        <taxon>Bacillati</taxon>
        <taxon>Cyanobacteriota</taxon>
        <taxon>Cyanophyceae</taxon>
        <taxon>Synechococcales</taxon>
        <taxon>Prochlorococcaceae</taxon>
        <taxon>Cyanobium</taxon>
    </lineage>
</organism>
<dbReference type="SUPFAM" id="SSF143243">
    <property type="entry name" value="Nqo5-like"/>
    <property type="match status" value="1"/>
</dbReference>
<comment type="catalytic activity">
    <reaction evidence="3 5">
        <text>a plastoquinone + NADH + (n+1) H(+)(in) = a plastoquinol + NAD(+) + n H(+)(out)</text>
        <dbReference type="Rhea" id="RHEA:42608"/>
        <dbReference type="Rhea" id="RHEA-COMP:9561"/>
        <dbReference type="Rhea" id="RHEA-COMP:9562"/>
        <dbReference type="ChEBI" id="CHEBI:15378"/>
        <dbReference type="ChEBI" id="CHEBI:17757"/>
        <dbReference type="ChEBI" id="CHEBI:57540"/>
        <dbReference type="ChEBI" id="CHEBI:57945"/>
        <dbReference type="ChEBI" id="CHEBI:62192"/>
    </reaction>
</comment>
<dbReference type="HAMAP" id="MF_01357">
    <property type="entry name" value="NDH1_NuoC"/>
    <property type="match status" value="1"/>
</dbReference>
<accession>A0A2P7MUQ5</accession>
<dbReference type="GO" id="GO:0031676">
    <property type="term" value="C:plasma membrane-derived thylakoid membrane"/>
    <property type="evidence" value="ECO:0007669"/>
    <property type="project" value="UniProtKB-SubCell"/>
</dbReference>